<gene>
    <name evidence="1" type="ORF">BCV71DRAFT_230486</name>
</gene>
<name>A0A1X0SGD8_RHIZD</name>
<dbReference type="AlphaFoldDB" id="A0A1X0SGD8"/>
<accession>A0A1X0SGD8</accession>
<dbReference type="EMBL" id="KV921258">
    <property type="protein sequence ID" value="ORE23375.1"/>
    <property type="molecule type" value="Genomic_DNA"/>
</dbReference>
<protein>
    <submittedName>
        <fullName evidence="1">Uncharacterized protein</fullName>
    </submittedName>
</protein>
<sequence length="182" mass="20840">MFSDSLEAPVYTLSSPCQKMVELLLSSPASPMCLTRVIRSEVIQDFGYEFDLYLHWNLAFIENDRAKKLVHPKDQLGLCSLLCWQQQSHSSVVQAKQKRKKDTQKLYSNITQLVISIDARSQENVLLFVVRFVNLTIFFESIATINGSMVKKIYCVDFVAVLPSLFNWKAVVIETVKKSKEL</sequence>
<reference evidence="1 2" key="1">
    <citation type="journal article" date="2016" name="Proc. Natl. Acad. Sci. U.S.A.">
        <title>Lipid metabolic changes in an early divergent fungus govern the establishment of a mutualistic symbiosis with endobacteria.</title>
        <authorList>
            <person name="Lastovetsky O.A."/>
            <person name="Gaspar M.L."/>
            <person name="Mondo S.J."/>
            <person name="LaButti K.M."/>
            <person name="Sandor L."/>
            <person name="Grigoriev I.V."/>
            <person name="Henry S.A."/>
            <person name="Pawlowska T.E."/>
        </authorList>
    </citation>
    <scope>NUCLEOTIDE SEQUENCE [LARGE SCALE GENOMIC DNA]</scope>
    <source>
        <strain evidence="1 2">ATCC 11559</strain>
    </source>
</reference>
<evidence type="ECO:0000313" key="1">
    <source>
        <dbReference type="EMBL" id="ORE23375.1"/>
    </source>
</evidence>
<dbReference type="Proteomes" id="UP000242381">
    <property type="component" value="Unassembled WGS sequence"/>
</dbReference>
<evidence type="ECO:0000313" key="2">
    <source>
        <dbReference type="Proteomes" id="UP000242381"/>
    </source>
</evidence>
<organism evidence="1 2">
    <name type="scientific">Rhizopus microsporus</name>
    <dbReference type="NCBI Taxonomy" id="58291"/>
    <lineage>
        <taxon>Eukaryota</taxon>
        <taxon>Fungi</taxon>
        <taxon>Fungi incertae sedis</taxon>
        <taxon>Mucoromycota</taxon>
        <taxon>Mucoromycotina</taxon>
        <taxon>Mucoromycetes</taxon>
        <taxon>Mucorales</taxon>
        <taxon>Mucorineae</taxon>
        <taxon>Rhizopodaceae</taxon>
        <taxon>Rhizopus</taxon>
    </lineage>
</organism>
<proteinExistence type="predicted"/>